<feature type="region of interest" description="Disordered" evidence="1">
    <location>
        <begin position="398"/>
        <end position="419"/>
    </location>
</feature>
<organism evidence="2 3">
    <name type="scientific">Halocaridina rubra</name>
    <name type="common">Hawaiian red shrimp</name>
    <dbReference type="NCBI Taxonomy" id="373956"/>
    <lineage>
        <taxon>Eukaryota</taxon>
        <taxon>Metazoa</taxon>
        <taxon>Ecdysozoa</taxon>
        <taxon>Arthropoda</taxon>
        <taxon>Crustacea</taxon>
        <taxon>Multicrustacea</taxon>
        <taxon>Malacostraca</taxon>
        <taxon>Eumalacostraca</taxon>
        <taxon>Eucarida</taxon>
        <taxon>Decapoda</taxon>
        <taxon>Pleocyemata</taxon>
        <taxon>Caridea</taxon>
        <taxon>Atyoidea</taxon>
        <taxon>Atyidae</taxon>
        <taxon>Halocaridina</taxon>
    </lineage>
</organism>
<reference evidence="2 3" key="1">
    <citation type="submission" date="2023-11" db="EMBL/GenBank/DDBJ databases">
        <title>Halocaridina rubra genome assembly.</title>
        <authorList>
            <person name="Smith C."/>
        </authorList>
    </citation>
    <scope>NUCLEOTIDE SEQUENCE [LARGE SCALE GENOMIC DNA]</scope>
    <source>
        <strain evidence="2">EP-1</strain>
        <tissue evidence="2">Whole</tissue>
    </source>
</reference>
<feature type="region of interest" description="Disordered" evidence="1">
    <location>
        <begin position="572"/>
        <end position="592"/>
    </location>
</feature>
<dbReference type="EMBL" id="JAXCGZ010011606">
    <property type="protein sequence ID" value="KAK7074422.1"/>
    <property type="molecule type" value="Genomic_DNA"/>
</dbReference>
<evidence type="ECO:0000313" key="3">
    <source>
        <dbReference type="Proteomes" id="UP001381693"/>
    </source>
</evidence>
<dbReference type="AlphaFoldDB" id="A0AAN9A912"/>
<sequence>LLLICSRSVESGVIKEDSAEMELLGSSAAHTPQVDSDVTSIFTYANRYIAANELYNADIEKNKADPETSSHSFIGNLYWMGRNVYNWFGMSHPEPSSGISGTQMTKATPALDSESWTTIAAPDIIEELTTTTGIPEKTNDWTNMVNSENSENWTTILIPSNNKDWTIFTTSDPSENWTNFATSEKSEMFNSFITSSDAYYIINITSSEYIDYSSNTAGPAVDEIKGSDNVNTISSSENDNNEITFTTPNSSGIWLSALSSNRDDGNISNESISYTQSAVIVTLGLTSEDRTLAPSEEKTLSPSEITFVPSLSTKESNFVPSKMSTTKPSLTTEKDTLAFSKKSTLAFSSTSEKSTVATSSIYEKSTLTSNSNNEVSTLAFSLSSEESTMAPSSIYERSTWAPSSNNELSTPAPSLTSENSTLVPSLIGEESTLVPNITDEISTVTPTLTSDARTQAPILISMKSTMAPSLTSMESTKAPSSINKMSTVASDLPNEKSTLAPNDDTLAPSISTEITTVAPYLRSEVSTVTPNKKSTPSFVFGSLSWIGYTAYDMFTRLYYPEDNFNVQERSDTRGMKISPGGRSFGLQSTTTDDHEVAPVTKSTFISSLSTEQPTPGINSDTYLNDTAETLLNNTLRLAELDVVFTILGKALGVSNITNGIDYYLPVVTLKGLISIMESTQCLERLLCHFNVDEKFLRSPLGRLLVFGASKLPAEISDQLYDALKVLLNFRRSSRIDMMDCSSFRCLNTESPFLFDFLQIIYTFFTLLTESGCLERIACEWSIIGVFPEIVGSLVDIFMSQNIGGIGNSTTVSNMARTVTIMSLKHKPRCENITCGFSTKQKY</sequence>
<proteinExistence type="predicted"/>
<evidence type="ECO:0000256" key="1">
    <source>
        <dbReference type="SAM" id="MobiDB-lite"/>
    </source>
</evidence>
<feature type="non-terminal residue" evidence="2">
    <location>
        <position position="1"/>
    </location>
</feature>
<accession>A0AAN9A912</accession>
<keyword evidence="3" id="KW-1185">Reference proteome</keyword>
<protein>
    <submittedName>
        <fullName evidence="2">Uncharacterized protein</fullName>
    </submittedName>
</protein>
<evidence type="ECO:0000313" key="2">
    <source>
        <dbReference type="EMBL" id="KAK7074422.1"/>
    </source>
</evidence>
<gene>
    <name evidence="2" type="ORF">SK128_023802</name>
</gene>
<name>A0AAN9A912_HALRR</name>
<comment type="caution">
    <text evidence="2">The sequence shown here is derived from an EMBL/GenBank/DDBJ whole genome shotgun (WGS) entry which is preliminary data.</text>
</comment>
<feature type="compositionally biased region" description="Polar residues" evidence="1">
    <location>
        <begin position="400"/>
        <end position="419"/>
    </location>
</feature>
<dbReference type="Proteomes" id="UP001381693">
    <property type="component" value="Unassembled WGS sequence"/>
</dbReference>